<name>A0A834WJR5_9FABA</name>
<dbReference type="OrthoDB" id="911847at2759"/>
<proteinExistence type="predicted"/>
<accession>A0A834WJR5</accession>
<dbReference type="PANTHER" id="PTHR36030:SF1">
    <property type="entry name" value="CALMODULIN-BINDING DOMAIN-CONTAINING PROTEIN"/>
    <property type="match status" value="1"/>
</dbReference>
<keyword evidence="2" id="KW-1185">Reference proteome</keyword>
<evidence type="ECO:0000313" key="2">
    <source>
        <dbReference type="Proteomes" id="UP000634136"/>
    </source>
</evidence>
<evidence type="ECO:0000313" key="1">
    <source>
        <dbReference type="EMBL" id="KAF7819409.1"/>
    </source>
</evidence>
<protein>
    <submittedName>
        <fullName evidence="1">Uncharacterized protein</fullName>
    </submittedName>
</protein>
<sequence>MEANRKRSRGLLKGKLMPFYRAPKPPISTQYGSSKTKAVQSSASPMGIVVHQDYAIAPPKPNKVSFVVVDNGRHLVSQLEEVYGVDDDKVDIKAAMYIATVQERLKLERVNSERKINFQDNQV</sequence>
<reference evidence="1" key="1">
    <citation type="submission" date="2020-09" db="EMBL/GenBank/DDBJ databases">
        <title>Genome-Enabled Discovery of Anthraquinone Biosynthesis in Senna tora.</title>
        <authorList>
            <person name="Kang S.-H."/>
            <person name="Pandey R.P."/>
            <person name="Lee C.-M."/>
            <person name="Sim J.-S."/>
            <person name="Jeong J.-T."/>
            <person name="Choi B.-S."/>
            <person name="Jung M."/>
            <person name="Ginzburg D."/>
            <person name="Zhao K."/>
            <person name="Won S.Y."/>
            <person name="Oh T.-J."/>
            <person name="Yu Y."/>
            <person name="Kim N.-H."/>
            <person name="Lee O.R."/>
            <person name="Lee T.-H."/>
            <person name="Bashyal P."/>
            <person name="Kim T.-S."/>
            <person name="Lee W.-H."/>
            <person name="Kawkins C."/>
            <person name="Kim C.-K."/>
            <person name="Kim J.S."/>
            <person name="Ahn B.O."/>
            <person name="Rhee S.Y."/>
            <person name="Sohng J.K."/>
        </authorList>
    </citation>
    <scope>NUCLEOTIDE SEQUENCE</scope>
    <source>
        <tissue evidence="1">Leaf</tissue>
    </source>
</reference>
<organism evidence="1 2">
    <name type="scientific">Senna tora</name>
    <dbReference type="NCBI Taxonomy" id="362788"/>
    <lineage>
        <taxon>Eukaryota</taxon>
        <taxon>Viridiplantae</taxon>
        <taxon>Streptophyta</taxon>
        <taxon>Embryophyta</taxon>
        <taxon>Tracheophyta</taxon>
        <taxon>Spermatophyta</taxon>
        <taxon>Magnoliopsida</taxon>
        <taxon>eudicotyledons</taxon>
        <taxon>Gunneridae</taxon>
        <taxon>Pentapetalae</taxon>
        <taxon>rosids</taxon>
        <taxon>fabids</taxon>
        <taxon>Fabales</taxon>
        <taxon>Fabaceae</taxon>
        <taxon>Caesalpinioideae</taxon>
        <taxon>Cassia clade</taxon>
        <taxon>Senna</taxon>
    </lineage>
</organism>
<comment type="caution">
    <text evidence="1">The sequence shown here is derived from an EMBL/GenBank/DDBJ whole genome shotgun (WGS) entry which is preliminary data.</text>
</comment>
<gene>
    <name evidence="1" type="ORF">G2W53_024864</name>
</gene>
<dbReference type="Proteomes" id="UP000634136">
    <property type="component" value="Unassembled WGS sequence"/>
</dbReference>
<dbReference type="EMBL" id="JAAIUW010000008">
    <property type="protein sequence ID" value="KAF7819409.1"/>
    <property type="molecule type" value="Genomic_DNA"/>
</dbReference>
<dbReference type="PANTHER" id="PTHR36030">
    <property type="entry name" value="CALMODULIN-BINDING DOMAIN-CONTAINING PROTEIN"/>
    <property type="match status" value="1"/>
</dbReference>
<dbReference type="AlphaFoldDB" id="A0A834WJR5"/>